<evidence type="ECO:0000313" key="1">
    <source>
        <dbReference type="EMBL" id="AQT67475.1"/>
    </source>
</evidence>
<dbReference type="KEGG" id="alus:STSP2_00622"/>
<organism evidence="1 2">
    <name type="scientific">Anaerohalosphaera lusitana</name>
    <dbReference type="NCBI Taxonomy" id="1936003"/>
    <lineage>
        <taxon>Bacteria</taxon>
        <taxon>Pseudomonadati</taxon>
        <taxon>Planctomycetota</taxon>
        <taxon>Phycisphaerae</taxon>
        <taxon>Sedimentisphaerales</taxon>
        <taxon>Anaerohalosphaeraceae</taxon>
        <taxon>Anaerohalosphaera</taxon>
    </lineage>
</organism>
<proteinExistence type="predicted"/>
<sequence>MVVAEGAADHFDIGRVAVEVVNAVGAVGAVVFWPDWDD</sequence>
<protein>
    <submittedName>
        <fullName evidence="1">Uncharacterized protein</fullName>
    </submittedName>
</protein>
<keyword evidence="2" id="KW-1185">Reference proteome</keyword>
<dbReference type="Proteomes" id="UP000189674">
    <property type="component" value="Chromosome"/>
</dbReference>
<gene>
    <name evidence="1" type="ORF">STSP2_00622</name>
</gene>
<reference evidence="2" key="1">
    <citation type="submission" date="2017-02" db="EMBL/GenBank/DDBJ databases">
        <title>Comparative genomics and description of representatives of a novel lineage of planctomycetes thriving in anoxic sediments.</title>
        <authorList>
            <person name="Spring S."/>
            <person name="Bunk B."/>
            <person name="Sproer C."/>
        </authorList>
    </citation>
    <scope>NUCLEOTIDE SEQUENCE [LARGE SCALE GENOMIC DNA]</scope>
    <source>
        <strain evidence="2">ST-NAGAB-D1</strain>
    </source>
</reference>
<evidence type="ECO:0000313" key="2">
    <source>
        <dbReference type="Proteomes" id="UP000189674"/>
    </source>
</evidence>
<accession>A0A1U9NI33</accession>
<dbReference type="EMBL" id="CP019791">
    <property type="protein sequence ID" value="AQT67475.1"/>
    <property type="molecule type" value="Genomic_DNA"/>
</dbReference>
<name>A0A1U9NI33_9BACT</name>
<dbReference type="AlphaFoldDB" id="A0A1U9NI33"/>